<feature type="compositionally biased region" description="Basic and acidic residues" evidence="1">
    <location>
        <begin position="32"/>
        <end position="68"/>
    </location>
</feature>
<reference evidence="2" key="1">
    <citation type="journal article" date="2023" name="DNA Res.">
        <title>Chromosome-level genome assembly of Phrynocephalus forsythii using third-generation DNA sequencing and Hi-C analysis.</title>
        <authorList>
            <person name="Qi Y."/>
            <person name="Zhao W."/>
            <person name="Zhao Y."/>
            <person name="Niu C."/>
            <person name="Cao S."/>
            <person name="Zhang Y."/>
        </authorList>
    </citation>
    <scope>NUCLEOTIDE SEQUENCE</scope>
    <source>
        <tissue evidence="2">Muscle</tissue>
    </source>
</reference>
<sequence>MNRPRSARSPVSLQPPTGGSGKYGICPVRTPHHPDCRRTPTDHGSDWHPSRKEPPSGHVHVRYDDPDGRTATAPIEMNQEYRHPDSACPWADPPFLSTPPSADRNPVGSHHDE</sequence>
<evidence type="ECO:0000313" key="3">
    <source>
        <dbReference type="Proteomes" id="UP001142489"/>
    </source>
</evidence>
<keyword evidence="3" id="KW-1185">Reference proteome</keyword>
<protein>
    <submittedName>
        <fullName evidence="2">Uncharacterized protein</fullName>
    </submittedName>
</protein>
<dbReference type="SUPFAM" id="SSF143243">
    <property type="entry name" value="Nqo5-like"/>
    <property type="match status" value="1"/>
</dbReference>
<dbReference type="OrthoDB" id="528621at2759"/>
<feature type="region of interest" description="Disordered" evidence="1">
    <location>
        <begin position="1"/>
        <end position="113"/>
    </location>
</feature>
<proteinExistence type="predicted"/>
<evidence type="ECO:0000313" key="2">
    <source>
        <dbReference type="EMBL" id="KAJ7300418.1"/>
    </source>
</evidence>
<organism evidence="2 3">
    <name type="scientific">Phrynocephalus forsythii</name>
    <dbReference type="NCBI Taxonomy" id="171643"/>
    <lineage>
        <taxon>Eukaryota</taxon>
        <taxon>Metazoa</taxon>
        <taxon>Chordata</taxon>
        <taxon>Craniata</taxon>
        <taxon>Vertebrata</taxon>
        <taxon>Euteleostomi</taxon>
        <taxon>Lepidosauria</taxon>
        <taxon>Squamata</taxon>
        <taxon>Bifurcata</taxon>
        <taxon>Unidentata</taxon>
        <taxon>Episquamata</taxon>
        <taxon>Toxicofera</taxon>
        <taxon>Iguania</taxon>
        <taxon>Acrodonta</taxon>
        <taxon>Agamidae</taxon>
        <taxon>Agaminae</taxon>
        <taxon>Phrynocephalus</taxon>
    </lineage>
</organism>
<gene>
    <name evidence="2" type="ORF">JRQ81_000011</name>
</gene>
<dbReference type="AlphaFoldDB" id="A0A9Q1APS4"/>
<accession>A0A9Q1APS4</accession>
<dbReference type="EMBL" id="JAPFRF010000415">
    <property type="protein sequence ID" value="KAJ7300418.1"/>
    <property type="molecule type" value="Genomic_DNA"/>
</dbReference>
<dbReference type="InterPro" id="IPR037232">
    <property type="entry name" value="NADH_quin_OxRdtase_su_C/D-like"/>
</dbReference>
<evidence type="ECO:0000256" key="1">
    <source>
        <dbReference type="SAM" id="MobiDB-lite"/>
    </source>
</evidence>
<comment type="caution">
    <text evidence="2">The sequence shown here is derived from an EMBL/GenBank/DDBJ whole genome shotgun (WGS) entry which is preliminary data.</text>
</comment>
<dbReference type="Proteomes" id="UP001142489">
    <property type="component" value="Unassembled WGS sequence"/>
</dbReference>
<name>A0A9Q1APS4_9SAUR</name>